<feature type="region of interest" description="Disordered" evidence="1">
    <location>
        <begin position="61"/>
        <end position="112"/>
    </location>
</feature>
<keyword evidence="3" id="KW-1185">Reference proteome</keyword>
<accession>A0ABR2VRE0</accession>
<comment type="caution">
    <text evidence="2">The sequence shown here is derived from an EMBL/GenBank/DDBJ whole genome shotgun (WGS) entry which is preliminary data.</text>
</comment>
<name>A0ABR2VRE0_9FUNG</name>
<feature type="compositionally biased region" description="Polar residues" evidence="1">
    <location>
        <begin position="89"/>
        <end position="99"/>
    </location>
</feature>
<sequence length="112" mass="12280">MPSDLNDFNGEPPTKKHCSSTVSDLDRCVYADDSEFAQYIDTSSFDFTGDSAEILSQSLGTDKAEANESNSTNIRTSQDLSSVEELENSEQATTQSPQALSDKELHEHTPDK</sequence>
<feature type="region of interest" description="Disordered" evidence="1">
    <location>
        <begin position="1"/>
        <end position="21"/>
    </location>
</feature>
<gene>
    <name evidence="2" type="ORF">K7432_012987</name>
</gene>
<evidence type="ECO:0000256" key="1">
    <source>
        <dbReference type="SAM" id="MobiDB-lite"/>
    </source>
</evidence>
<dbReference type="Proteomes" id="UP001479436">
    <property type="component" value="Unassembled WGS sequence"/>
</dbReference>
<proteinExistence type="predicted"/>
<reference evidence="2 3" key="1">
    <citation type="submission" date="2023-04" db="EMBL/GenBank/DDBJ databases">
        <title>Genome of Basidiobolus ranarum AG-B5.</title>
        <authorList>
            <person name="Stajich J.E."/>
            <person name="Carter-House D."/>
            <person name="Gryganskyi A."/>
        </authorList>
    </citation>
    <scope>NUCLEOTIDE SEQUENCE [LARGE SCALE GENOMIC DNA]</scope>
    <source>
        <strain evidence="2 3">AG-B5</strain>
    </source>
</reference>
<organism evidence="2 3">
    <name type="scientific">Basidiobolus ranarum</name>
    <dbReference type="NCBI Taxonomy" id="34480"/>
    <lineage>
        <taxon>Eukaryota</taxon>
        <taxon>Fungi</taxon>
        <taxon>Fungi incertae sedis</taxon>
        <taxon>Zoopagomycota</taxon>
        <taxon>Entomophthoromycotina</taxon>
        <taxon>Basidiobolomycetes</taxon>
        <taxon>Basidiobolales</taxon>
        <taxon>Basidiobolaceae</taxon>
        <taxon>Basidiobolus</taxon>
    </lineage>
</organism>
<evidence type="ECO:0000313" key="2">
    <source>
        <dbReference type="EMBL" id="KAK9695381.1"/>
    </source>
</evidence>
<feature type="compositionally biased region" description="Polar residues" evidence="1">
    <location>
        <begin position="67"/>
        <end position="81"/>
    </location>
</feature>
<feature type="non-terminal residue" evidence="2">
    <location>
        <position position="112"/>
    </location>
</feature>
<evidence type="ECO:0000313" key="3">
    <source>
        <dbReference type="Proteomes" id="UP001479436"/>
    </source>
</evidence>
<feature type="compositionally biased region" description="Basic and acidic residues" evidence="1">
    <location>
        <begin position="101"/>
        <end position="112"/>
    </location>
</feature>
<dbReference type="EMBL" id="JASJQH010008080">
    <property type="protein sequence ID" value="KAK9695381.1"/>
    <property type="molecule type" value="Genomic_DNA"/>
</dbReference>
<protein>
    <submittedName>
        <fullName evidence="2">Uncharacterized protein</fullName>
    </submittedName>
</protein>